<evidence type="ECO:0000313" key="2">
    <source>
        <dbReference type="EMBL" id="GAB14822.1"/>
    </source>
</evidence>
<evidence type="ECO:0000256" key="1">
    <source>
        <dbReference type="SAM" id="MobiDB-lite"/>
    </source>
</evidence>
<reference evidence="2 3" key="1">
    <citation type="submission" date="2011-12" db="EMBL/GenBank/DDBJ databases">
        <title>Whole genome shotgun sequence of Arthrobacter globiformis NBRC 12137.</title>
        <authorList>
            <person name="Miyazawa S."/>
            <person name="Hosoyama A."/>
            <person name="Tsuchikane K."/>
            <person name="Katsumata H."/>
            <person name="Yamazaki S."/>
            <person name="Fujita N."/>
        </authorList>
    </citation>
    <scope>NUCLEOTIDE SEQUENCE [LARGE SCALE GENOMIC DNA]</scope>
    <source>
        <strain evidence="2 3">NBRC 12137</strain>
    </source>
</reference>
<proteinExistence type="predicted"/>
<protein>
    <submittedName>
        <fullName evidence="2">Uncharacterized protein</fullName>
    </submittedName>
</protein>
<sequence>MRAAGAVIHSFGAVLAVALRPPRRGRNRDLKPFRGPAQTPALINDTVRELQPAARGQKSVRVGHEDLRAWNWTLDKPHSTRSSCSCHQTTPSVTNVRGQYA</sequence>
<name>H0QPS1_ARTG1</name>
<dbReference type="EMBL" id="BAEG01000077">
    <property type="protein sequence ID" value="GAB14822.1"/>
    <property type="molecule type" value="Genomic_DNA"/>
</dbReference>
<feature type="compositionally biased region" description="Polar residues" evidence="1">
    <location>
        <begin position="80"/>
        <end position="101"/>
    </location>
</feature>
<comment type="caution">
    <text evidence="2">The sequence shown here is derived from an EMBL/GenBank/DDBJ whole genome shotgun (WGS) entry which is preliminary data.</text>
</comment>
<gene>
    <name evidence="2" type="ORF">ARGLB_077_00390</name>
</gene>
<evidence type="ECO:0000313" key="3">
    <source>
        <dbReference type="Proteomes" id="UP000003828"/>
    </source>
</evidence>
<accession>H0QPS1</accession>
<organism evidence="2 3">
    <name type="scientific">Arthrobacter globiformis (strain ATCC 8010 / DSM 20124 / JCM 1332 / NBRC 12137 / NCIMB 8907 / NRRL B-2979 / 168)</name>
    <dbReference type="NCBI Taxonomy" id="1077972"/>
    <lineage>
        <taxon>Bacteria</taxon>
        <taxon>Bacillati</taxon>
        <taxon>Actinomycetota</taxon>
        <taxon>Actinomycetes</taxon>
        <taxon>Micrococcales</taxon>
        <taxon>Micrococcaceae</taxon>
        <taxon>Arthrobacter</taxon>
    </lineage>
</organism>
<feature type="region of interest" description="Disordered" evidence="1">
    <location>
        <begin position="78"/>
        <end position="101"/>
    </location>
</feature>
<dbReference type="Proteomes" id="UP000003828">
    <property type="component" value="Unassembled WGS sequence"/>
</dbReference>
<keyword evidence="3" id="KW-1185">Reference proteome</keyword>
<dbReference type="AlphaFoldDB" id="H0QPS1"/>